<dbReference type="InterPro" id="IPR055645">
    <property type="entry name" value="DpdA"/>
</dbReference>
<evidence type="ECO:0000259" key="1">
    <source>
        <dbReference type="Pfam" id="PF23859"/>
    </source>
</evidence>
<keyword evidence="3" id="KW-1185">Reference proteome</keyword>
<sequence>MRFFLGTHQPGWLATANVPLFVSYRRLAHRRTLPRAAAPWALDSGGFTELSMHGTWRTPAPVYLAAVRRFRDEIGRMEWAAPMDWMCEPWITGLTGLSVAEHQRRTIDNFLSLRSAAPDLPIAPVLQGWEPDDYHRCADDYEKAGVDLAAEPVVGLGSVCRRQATGQAATIVTTLAERGLNLHGFGFKTLGLRSCGHALTSADSLAWSYDARRKPPMPGHTHKNCANCLDYALNWRRGALSSLPSWHQPPLSDTAPDHAA</sequence>
<proteinExistence type="predicted"/>
<dbReference type="RefSeq" id="WP_361704453.1">
    <property type="nucleotide sequence ID" value="NZ_JBEZVE010000012.1"/>
</dbReference>
<reference evidence="2 3" key="1">
    <citation type="submission" date="2024-06" db="EMBL/GenBank/DDBJ databases">
        <title>The Natural Products Discovery Center: Release of the First 8490 Sequenced Strains for Exploring Actinobacteria Biosynthetic Diversity.</title>
        <authorList>
            <person name="Kalkreuter E."/>
            <person name="Kautsar S.A."/>
            <person name="Yang D."/>
            <person name="Bader C.D."/>
            <person name="Teijaro C.N."/>
            <person name="Fluegel L."/>
            <person name="Davis C.M."/>
            <person name="Simpson J.R."/>
            <person name="Lauterbach L."/>
            <person name="Steele A.D."/>
            <person name="Gui C."/>
            <person name="Meng S."/>
            <person name="Li G."/>
            <person name="Viehrig K."/>
            <person name="Ye F."/>
            <person name="Su P."/>
            <person name="Kiefer A.F."/>
            <person name="Nichols A."/>
            <person name="Cepeda A.J."/>
            <person name="Yan W."/>
            <person name="Fan B."/>
            <person name="Jiang Y."/>
            <person name="Adhikari A."/>
            <person name="Zheng C.-J."/>
            <person name="Schuster L."/>
            <person name="Cowan T.M."/>
            <person name="Smanski M.J."/>
            <person name="Chevrette M.G."/>
            <person name="De Carvalho L.P.S."/>
            <person name="Shen B."/>
        </authorList>
    </citation>
    <scope>NUCLEOTIDE SEQUENCE [LARGE SCALE GENOMIC DNA]</scope>
    <source>
        <strain evidence="2 3">NPDC033843</strain>
    </source>
</reference>
<comment type="caution">
    <text evidence="2">The sequence shown here is derived from an EMBL/GenBank/DDBJ whole genome shotgun (WGS) entry which is preliminary data.</text>
</comment>
<feature type="domain" description="DeoxyPurine in DNA protein A" evidence="1">
    <location>
        <begin position="2"/>
        <end position="250"/>
    </location>
</feature>
<protein>
    <recommendedName>
        <fullName evidence="1">DeoxyPurine in DNA protein A domain-containing protein</fullName>
    </recommendedName>
</protein>
<evidence type="ECO:0000313" key="3">
    <source>
        <dbReference type="Proteomes" id="UP001550739"/>
    </source>
</evidence>
<organism evidence="2 3">
    <name type="scientific">Streptomyces sp. 900129855</name>
    <dbReference type="NCBI Taxonomy" id="3155129"/>
    <lineage>
        <taxon>Bacteria</taxon>
        <taxon>Bacillati</taxon>
        <taxon>Actinomycetota</taxon>
        <taxon>Actinomycetes</taxon>
        <taxon>Kitasatosporales</taxon>
        <taxon>Streptomycetaceae</taxon>
        <taxon>Streptomyces</taxon>
    </lineage>
</organism>
<dbReference type="Proteomes" id="UP001550739">
    <property type="component" value="Unassembled WGS sequence"/>
</dbReference>
<accession>A0ABV2ZLC7</accession>
<dbReference type="Pfam" id="PF23859">
    <property type="entry name" value="DpdA"/>
    <property type="match status" value="1"/>
</dbReference>
<name>A0ABV2ZLC7_9ACTN</name>
<gene>
    <name evidence="2" type="ORF">AB0E89_22910</name>
</gene>
<evidence type="ECO:0000313" key="2">
    <source>
        <dbReference type="EMBL" id="MEU3783361.1"/>
    </source>
</evidence>
<dbReference type="EMBL" id="JBEZVE010000012">
    <property type="protein sequence ID" value="MEU3783361.1"/>
    <property type="molecule type" value="Genomic_DNA"/>
</dbReference>